<gene>
    <name evidence="2" type="ORF">GWK47_035560</name>
</gene>
<dbReference type="EMBL" id="JACEEZ010003825">
    <property type="protein sequence ID" value="KAG0726995.1"/>
    <property type="molecule type" value="Genomic_DNA"/>
</dbReference>
<evidence type="ECO:0000256" key="1">
    <source>
        <dbReference type="SAM" id="MobiDB-lite"/>
    </source>
</evidence>
<reference evidence="2" key="1">
    <citation type="submission" date="2020-07" db="EMBL/GenBank/DDBJ databases">
        <title>The High-quality genome of the commercially important snow crab, Chionoecetes opilio.</title>
        <authorList>
            <person name="Jeong J.-H."/>
            <person name="Ryu S."/>
        </authorList>
    </citation>
    <scope>NUCLEOTIDE SEQUENCE</scope>
    <source>
        <strain evidence="2">MADBK_172401_WGS</strain>
        <tissue evidence="2">Digestive gland</tissue>
    </source>
</reference>
<evidence type="ECO:0000313" key="2">
    <source>
        <dbReference type="EMBL" id="KAG0726995.1"/>
    </source>
</evidence>
<name>A0A8J4YTX1_CHIOP</name>
<sequence length="216" mass="24001">MSGVDCRVEMRGGRRRGNCSPVLGGDGNTRILTWRVEEASRGRCVVSSDQHTTARGRAGSTRGQPSGGGCDCQPIIACASDFELRPSVLMSPGVDMSSEMRGCWRRWQHRITYLYRDLRQESESRRLCCEQGTTSISDSTRPPTLGGGCDCQPIIAGATTLNWHQRVRRRRRAWQYMLAPNTRAFFFSEPTPSVGQNPWTLAARAGVGRGELPRRP</sequence>
<keyword evidence="3" id="KW-1185">Reference proteome</keyword>
<organism evidence="2 3">
    <name type="scientific">Chionoecetes opilio</name>
    <name type="common">Atlantic snow crab</name>
    <name type="synonym">Cancer opilio</name>
    <dbReference type="NCBI Taxonomy" id="41210"/>
    <lineage>
        <taxon>Eukaryota</taxon>
        <taxon>Metazoa</taxon>
        <taxon>Ecdysozoa</taxon>
        <taxon>Arthropoda</taxon>
        <taxon>Crustacea</taxon>
        <taxon>Multicrustacea</taxon>
        <taxon>Malacostraca</taxon>
        <taxon>Eumalacostraca</taxon>
        <taxon>Eucarida</taxon>
        <taxon>Decapoda</taxon>
        <taxon>Pleocyemata</taxon>
        <taxon>Brachyura</taxon>
        <taxon>Eubrachyura</taxon>
        <taxon>Majoidea</taxon>
        <taxon>Majidae</taxon>
        <taxon>Chionoecetes</taxon>
    </lineage>
</organism>
<evidence type="ECO:0000313" key="3">
    <source>
        <dbReference type="Proteomes" id="UP000770661"/>
    </source>
</evidence>
<dbReference type="Proteomes" id="UP000770661">
    <property type="component" value="Unassembled WGS sequence"/>
</dbReference>
<dbReference type="AlphaFoldDB" id="A0A8J4YTX1"/>
<feature type="region of interest" description="Disordered" evidence="1">
    <location>
        <begin position="47"/>
        <end position="67"/>
    </location>
</feature>
<protein>
    <submittedName>
        <fullName evidence="2">Uncharacterized protein</fullName>
    </submittedName>
</protein>
<proteinExistence type="predicted"/>
<accession>A0A8J4YTX1</accession>
<comment type="caution">
    <text evidence="2">The sequence shown here is derived from an EMBL/GenBank/DDBJ whole genome shotgun (WGS) entry which is preliminary data.</text>
</comment>